<comment type="catalytic activity">
    <reaction evidence="10">
        <text>nicotinate beta-D-ribonucleotide + CO2 + diphosphate = quinolinate + 5-phospho-alpha-D-ribose 1-diphosphate + 2 H(+)</text>
        <dbReference type="Rhea" id="RHEA:12733"/>
        <dbReference type="ChEBI" id="CHEBI:15378"/>
        <dbReference type="ChEBI" id="CHEBI:16526"/>
        <dbReference type="ChEBI" id="CHEBI:29959"/>
        <dbReference type="ChEBI" id="CHEBI:33019"/>
        <dbReference type="ChEBI" id="CHEBI:57502"/>
        <dbReference type="ChEBI" id="CHEBI:58017"/>
        <dbReference type="EC" id="2.4.2.19"/>
    </reaction>
</comment>
<keyword evidence="6" id="KW-0662">Pyridine nucleotide biosynthesis</keyword>
<dbReference type="InterPro" id="IPR013785">
    <property type="entry name" value="Aldolase_TIM"/>
</dbReference>
<evidence type="ECO:0000256" key="11">
    <source>
        <dbReference type="ARBA" id="ARBA00069173"/>
    </source>
</evidence>
<dbReference type="InterPro" id="IPR027277">
    <property type="entry name" value="NadC/ModD"/>
</dbReference>
<evidence type="ECO:0000256" key="8">
    <source>
        <dbReference type="ARBA" id="ARBA00022679"/>
    </source>
</evidence>
<evidence type="ECO:0000256" key="4">
    <source>
        <dbReference type="ARBA" id="ARBA00011218"/>
    </source>
</evidence>
<evidence type="ECO:0000256" key="9">
    <source>
        <dbReference type="ARBA" id="ARBA00033102"/>
    </source>
</evidence>
<feature type="domain" description="Quinolinate phosphoribosyl transferase N-terminal" evidence="14">
    <location>
        <begin position="34"/>
        <end position="118"/>
    </location>
</feature>
<dbReference type="STRING" id="498211.CJA_2725"/>
<name>B3PBF8_CELJU</name>
<dbReference type="CDD" id="cd01572">
    <property type="entry name" value="QPRTase"/>
    <property type="match status" value="1"/>
</dbReference>
<dbReference type="Gene3D" id="3.90.1170.20">
    <property type="entry name" value="Quinolinate phosphoribosyl transferase, N-terminal domain"/>
    <property type="match status" value="1"/>
</dbReference>
<dbReference type="GO" id="GO:0004514">
    <property type="term" value="F:nicotinate-nucleotide diphosphorylase (carboxylating) activity"/>
    <property type="evidence" value="ECO:0007669"/>
    <property type="project" value="UniProtKB-EC"/>
</dbReference>
<evidence type="ECO:0000259" key="14">
    <source>
        <dbReference type="Pfam" id="PF02749"/>
    </source>
</evidence>
<evidence type="ECO:0000313" key="15">
    <source>
        <dbReference type="EMBL" id="ACE85743.1"/>
    </source>
</evidence>
<evidence type="ECO:0000256" key="7">
    <source>
        <dbReference type="ARBA" id="ARBA00022676"/>
    </source>
</evidence>
<dbReference type="InterPro" id="IPR002638">
    <property type="entry name" value="Quinolinate_PRibosylTrfase_C"/>
</dbReference>
<evidence type="ECO:0000256" key="1">
    <source>
        <dbReference type="ARBA" id="ARBA00003237"/>
    </source>
</evidence>
<dbReference type="GO" id="GO:0034213">
    <property type="term" value="P:quinolinate catabolic process"/>
    <property type="evidence" value="ECO:0007669"/>
    <property type="project" value="TreeGrafter"/>
</dbReference>
<accession>B3PBF8</accession>
<dbReference type="InterPro" id="IPR036068">
    <property type="entry name" value="Nicotinate_pribotase-like_C"/>
</dbReference>
<gene>
    <name evidence="15" type="primary">nadC</name>
    <name evidence="15" type="ordered locus">CJA_2725</name>
</gene>
<dbReference type="InterPro" id="IPR004393">
    <property type="entry name" value="NadC"/>
</dbReference>
<dbReference type="EMBL" id="CP000934">
    <property type="protein sequence ID" value="ACE85743.1"/>
    <property type="molecule type" value="Genomic_DNA"/>
</dbReference>
<dbReference type="Pfam" id="PF02749">
    <property type="entry name" value="QRPTase_N"/>
    <property type="match status" value="1"/>
</dbReference>
<evidence type="ECO:0000256" key="10">
    <source>
        <dbReference type="ARBA" id="ARBA00047445"/>
    </source>
</evidence>
<dbReference type="SUPFAM" id="SSF54675">
    <property type="entry name" value="Nicotinate/Quinolinate PRTase N-terminal domain-like"/>
    <property type="match status" value="1"/>
</dbReference>
<dbReference type="Gene3D" id="3.20.20.70">
    <property type="entry name" value="Aldolase class I"/>
    <property type="match status" value="1"/>
</dbReference>
<dbReference type="GO" id="GO:0005737">
    <property type="term" value="C:cytoplasm"/>
    <property type="evidence" value="ECO:0007669"/>
    <property type="project" value="TreeGrafter"/>
</dbReference>
<proteinExistence type="inferred from homology"/>
<keyword evidence="8 12" id="KW-0808">Transferase</keyword>
<dbReference type="HOGENOM" id="CLU_039622_0_3_6"/>
<dbReference type="KEGG" id="cja:CJA_2725"/>
<dbReference type="GO" id="GO:0009435">
    <property type="term" value="P:NAD+ biosynthetic process"/>
    <property type="evidence" value="ECO:0007669"/>
    <property type="project" value="UniProtKB-UniPathway"/>
</dbReference>
<comment type="function">
    <text evidence="1">Involved in the catabolism of quinolinic acid (QA).</text>
</comment>
<keyword evidence="7 12" id="KW-0328">Glycosyltransferase</keyword>
<dbReference type="RefSeq" id="WP_012488319.1">
    <property type="nucleotide sequence ID" value="NC_010995.1"/>
</dbReference>
<dbReference type="FunFam" id="3.20.20.70:FF:000030">
    <property type="entry name" value="Nicotinate-nucleotide pyrophosphorylase, carboxylating"/>
    <property type="match status" value="1"/>
</dbReference>
<dbReference type="FunFam" id="3.90.1170.20:FF:000001">
    <property type="entry name" value="Nicotinate-nucleotide diphosphorylase (Carboxylating)"/>
    <property type="match status" value="1"/>
</dbReference>
<evidence type="ECO:0000256" key="6">
    <source>
        <dbReference type="ARBA" id="ARBA00022642"/>
    </source>
</evidence>
<feature type="domain" description="Quinolinate phosphoribosyl transferase C-terminal" evidence="13">
    <location>
        <begin position="121"/>
        <end position="284"/>
    </location>
</feature>
<dbReference type="EC" id="2.4.2.19" evidence="5"/>
<dbReference type="InterPro" id="IPR037128">
    <property type="entry name" value="Quinolinate_PRibosylTase_N_sf"/>
</dbReference>
<protein>
    <recommendedName>
        <fullName evidence="11">Probable nicotinate-nucleotide pyrophosphorylase [carboxylating]</fullName>
        <ecNumber evidence="5">2.4.2.19</ecNumber>
    </recommendedName>
    <alternativeName>
        <fullName evidence="9">Quinolinate phosphoribosyltransferase [decarboxylating]</fullName>
    </alternativeName>
</protein>
<comment type="similarity">
    <text evidence="3 12">Belongs to the NadC/ModD family.</text>
</comment>
<comment type="pathway">
    <text evidence="2">Cofactor biosynthesis; NAD(+) biosynthesis; nicotinate D-ribonucleotide from quinolinate: step 1/1.</text>
</comment>
<dbReference type="PIRSF" id="PIRSF006250">
    <property type="entry name" value="NadC_ModD"/>
    <property type="match status" value="1"/>
</dbReference>
<dbReference type="eggNOG" id="COG0157">
    <property type="taxonomic scope" value="Bacteria"/>
</dbReference>
<sequence length="294" mass="31803">MSTCLNIQPITPALLSDITESVMRALSEDIGSGDITAQLIPAQNTASARVITREDCVFCGRLWVEEVFRQLDSEVAIEWHVEDGDQVKANTALFSLRGPARSLLTGERTALNFVQTLSGTATVSRHYAQQVAHTGVKLLDTRKTIPGLRLAQKYAVTCGGCFNHRIGLYDAFLIKENHIAACGSIAQAVAEAHRIAPGKPVEVEVENFAELNQALQANADIIMLDNFSVDDMKKAVAMTAGRAKLEASGNITSETLVTIAETGVDFISIGGLTKHCRAVDLSMRVTTNTQHKPR</sequence>
<reference evidence="15 16" key="1">
    <citation type="journal article" date="2008" name="J. Bacteriol.">
        <title>Insights into plant cell wall degradation from the genome sequence of the soil bacterium Cellvibrio japonicus.</title>
        <authorList>
            <person name="Deboy R.T."/>
            <person name="Mongodin E.F."/>
            <person name="Fouts D.E."/>
            <person name="Tailford L.E."/>
            <person name="Khouri H."/>
            <person name="Emerson J.B."/>
            <person name="Mohamoud Y."/>
            <person name="Watkins K."/>
            <person name="Henrissat B."/>
            <person name="Gilbert H.J."/>
            <person name="Nelson K.E."/>
        </authorList>
    </citation>
    <scope>NUCLEOTIDE SEQUENCE [LARGE SCALE GENOMIC DNA]</scope>
    <source>
        <strain evidence="15 16">Ueda107</strain>
    </source>
</reference>
<dbReference type="Proteomes" id="UP000001036">
    <property type="component" value="Chromosome"/>
</dbReference>
<dbReference type="Pfam" id="PF01729">
    <property type="entry name" value="QRPTase_C"/>
    <property type="match status" value="1"/>
</dbReference>
<evidence type="ECO:0000256" key="3">
    <source>
        <dbReference type="ARBA" id="ARBA00009400"/>
    </source>
</evidence>
<evidence type="ECO:0000256" key="5">
    <source>
        <dbReference type="ARBA" id="ARBA00011944"/>
    </source>
</evidence>
<dbReference type="PANTHER" id="PTHR32179">
    <property type="entry name" value="NICOTINATE-NUCLEOTIDE PYROPHOSPHORYLASE [CARBOXYLATING]"/>
    <property type="match status" value="1"/>
</dbReference>
<evidence type="ECO:0000313" key="16">
    <source>
        <dbReference type="Proteomes" id="UP000001036"/>
    </source>
</evidence>
<evidence type="ECO:0000256" key="2">
    <source>
        <dbReference type="ARBA" id="ARBA00004893"/>
    </source>
</evidence>
<evidence type="ECO:0000259" key="13">
    <source>
        <dbReference type="Pfam" id="PF01729"/>
    </source>
</evidence>
<dbReference type="UniPathway" id="UPA00253">
    <property type="reaction ID" value="UER00331"/>
</dbReference>
<dbReference type="InterPro" id="IPR022412">
    <property type="entry name" value="Quinolinate_PRibosylTrfase_N"/>
</dbReference>
<dbReference type="PANTHER" id="PTHR32179:SF3">
    <property type="entry name" value="NICOTINATE-NUCLEOTIDE PYROPHOSPHORYLASE [CARBOXYLATING]"/>
    <property type="match status" value="1"/>
</dbReference>
<dbReference type="SUPFAM" id="SSF51690">
    <property type="entry name" value="Nicotinate/Quinolinate PRTase C-terminal domain-like"/>
    <property type="match status" value="1"/>
</dbReference>
<comment type="subunit">
    <text evidence="4">Hexamer formed by 3 homodimers.</text>
</comment>
<organism evidence="15 16">
    <name type="scientific">Cellvibrio japonicus (strain Ueda107)</name>
    <name type="common">Pseudomonas fluorescens subsp. cellulosa</name>
    <dbReference type="NCBI Taxonomy" id="498211"/>
    <lineage>
        <taxon>Bacteria</taxon>
        <taxon>Pseudomonadati</taxon>
        <taxon>Pseudomonadota</taxon>
        <taxon>Gammaproteobacteria</taxon>
        <taxon>Cellvibrionales</taxon>
        <taxon>Cellvibrionaceae</taxon>
        <taxon>Cellvibrio</taxon>
    </lineage>
</organism>
<dbReference type="NCBIfam" id="TIGR00078">
    <property type="entry name" value="nadC"/>
    <property type="match status" value="1"/>
</dbReference>
<evidence type="ECO:0000256" key="12">
    <source>
        <dbReference type="PIRNR" id="PIRNR006250"/>
    </source>
</evidence>
<keyword evidence="16" id="KW-1185">Reference proteome</keyword>
<dbReference type="AlphaFoldDB" id="B3PBF8"/>